<protein>
    <submittedName>
        <fullName evidence="1">Thiosulfate transmembrane transporter</fullName>
    </submittedName>
</protein>
<dbReference type="Proteomes" id="UP001363151">
    <property type="component" value="Unassembled WGS sequence"/>
</dbReference>
<dbReference type="InterPro" id="IPR029058">
    <property type="entry name" value="AB_hydrolase_fold"/>
</dbReference>
<keyword evidence="2" id="KW-1185">Reference proteome</keyword>
<comment type="caution">
    <text evidence="1">The sequence shown here is derived from an EMBL/GenBank/DDBJ whole genome shotgun (WGS) entry which is preliminary data.</text>
</comment>
<evidence type="ECO:0000313" key="1">
    <source>
        <dbReference type="EMBL" id="KAK7248812.1"/>
    </source>
</evidence>
<accession>A0ABR1G738</accession>
<reference evidence="1 2" key="1">
    <citation type="submission" date="2024-03" db="EMBL/GenBank/DDBJ databases">
        <title>Aureococcus anophagefferens CCMP1851 and Kratosvirus quantuckense: Draft genome of a second virus-susceptible host strain in the model system.</title>
        <authorList>
            <person name="Chase E."/>
            <person name="Truchon A.R."/>
            <person name="Schepens W."/>
            <person name="Wilhelm S.W."/>
        </authorList>
    </citation>
    <scope>NUCLEOTIDE SEQUENCE [LARGE SCALE GENOMIC DNA]</scope>
    <source>
        <strain evidence="1 2">CCMP1851</strain>
    </source>
</reference>
<dbReference type="SUPFAM" id="SSF53474">
    <property type="entry name" value="alpha/beta-Hydrolases"/>
    <property type="match status" value="1"/>
</dbReference>
<proteinExistence type="predicted"/>
<organism evidence="1 2">
    <name type="scientific">Aureococcus anophagefferens</name>
    <name type="common">Harmful bloom alga</name>
    <dbReference type="NCBI Taxonomy" id="44056"/>
    <lineage>
        <taxon>Eukaryota</taxon>
        <taxon>Sar</taxon>
        <taxon>Stramenopiles</taxon>
        <taxon>Ochrophyta</taxon>
        <taxon>Pelagophyceae</taxon>
        <taxon>Pelagomonadales</taxon>
        <taxon>Pelagomonadaceae</taxon>
        <taxon>Aureococcus</taxon>
    </lineage>
</organism>
<name>A0ABR1G738_AURAN</name>
<gene>
    <name evidence="1" type="primary">SLC25A48</name>
    <name evidence="1" type="ORF">SO694_00041270</name>
</gene>
<evidence type="ECO:0000313" key="2">
    <source>
        <dbReference type="Proteomes" id="UP001363151"/>
    </source>
</evidence>
<dbReference type="EMBL" id="JBBJCI010000086">
    <property type="protein sequence ID" value="KAK7248812.1"/>
    <property type="molecule type" value="Genomic_DNA"/>
</dbReference>
<keyword evidence="1" id="KW-0812">Transmembrane</keyword>
<keyword evidence="1" id="KW-0472">Membrane</keyword>
<sequence>MAALAASSLPKSASHDDLAALSISKSASDGAMASPGLARAQSFASTPSLASLAGPPAPPLELEERDAASGLNGGAPGPDGGGGGAWRGVARALLDVLGEVAGDRPVLGVGHSFGAVCLLLAPPTLPPPLGLALFEPIVAAAGHDAAAVAGDAQCLAALARARHEKLRARRPPAAAVDALAGWDPATARAFLDRGVRRGAPACAAATEAGARAVVAAGRRSGALRRLAARDDLAKPHAHLRALESLAGALDCPRLRLKLPRTTTRGGLAIATDRGHALPMEDPPWTAAVVLAAADALLPRP</sequence>
<dbReference type="Gene3D" id="3.40.50.1820">
    <property type="entry name" value="alpha/beta hydrolase"/>
    <property type="match status" value="1"/>
</dbReference>